<dbReference type="EMBL" id="ML976659">
    <property type="protein sequence ID" value="KAF1978784.1"/>
    <property type="molecule type" value="Genomic_DNA"/>
</dbReference>
<dbReference type="OrthoDB" id="3777260at2759"/>
<keyword evidence="1" id="KW-0175">Coiled coil</keyword>
<gene>
    <name evidence="3" type="ORF">BU23DRAFT_188465</name>
</gene>
<feature type="compositionally biased region" description="Polar residues" evidence="2">
    <location>
        <begin position="163"/>
        <end position="173"/>
    </location>
</feature>
<dbReference type="SUPFAM" id="SSF57997">
    <property type="entry name" value="Tropomyosin"/>
    <property type="match status" value="1"/>
</dbReference>
<evidence type="ECO:0000313" key="4">
    <source>
        <dbReference type="Proteomes" id="UP000800036"/>
    </source>
</evidence>
<dbReference type="Proteomes" id="UP000800036">
    <property type="component" value="Unassembled WGS sequence"/>
</dbReference>
<protein>
    <submittedName>
        <fullName evidence="3">Uncharacterized protein</fullName>
    </submittedName>
</protein>
<name>A0A6A5VN93_9PLEO</name>
<feature type="region of interest" description="Disordered" evidence="2">
    <location>
        <begin position="67"/>
        <end position="102"/>
    </location>
</feature>
<feature type="region of interest" description="Disordered" evidence="2">
    <location>
        <begin position="1"/>
        <end position="25"/>
    </location>
</feature>
<evidence type="ECO:0000256" key="1">
    <source>
        <dbReference type="SAM" id="Coils"/>
    </source>
</evidence>
<feature type="compositionally biased region" description="Low complexity" evidence="2">
    <location>
        <begin position="196"/>
        <end position="206"/>
    </location>
</feature>
<proteinExistence type="predicted"/>
<feature type="compositionally biased region" description="Pro residues" evidence="2">
    <location>
        <begin position="1"/>
        <end position="10"/>
    </location>
</feature>
<evidence type="ECO:0000313" key="3">
    <source>
        <dbReference type="EMBL" id="KAF1978784.1"/>
    </source>
</evidence>
<keyword evidence="4" id="KW-1185">Reference proteome</keyword>
<feature type="region of interest" description="Disordered" evidence="2">
    <location>
        <begin position="148"/>
        <end position="210"/>
    </location>
</feature>
<sequence length="551" mass="62453">MTVSPLPTPTALPAGKTVENRPRQVSNDSFASLTGLMKSKKPWTVAPKPKIQSLISVPTNGLSQSASKLAVRHLEKPSGSSLSRTHSTGKENGFNAPTPFQPQHALCLLDSGTATVETPPSSPPAREQGYDEAVMKRMEDMVAEMRNMNTDESSEWEAVSKAPSDQQLDSPTPTLAGPNKAQKASSKQHGKDTFRLPLTPSPSSSLSDHDEPIVRVTQAVWDNMMDQMAKLKKDKLDALAKLSTLEREEHLRRQTKGDNSSELDQLRYRLEVNQDYKAAMSRDIRQKDAEICKKELEIEDLRKQVVEMDVVRKQVEQLHAEIHYLRVEAEQKGADAGSFTQLIEFKDQEITRLKEVIHRIQGQLSSHQTRADNLAETQAAREKKLRQTKQQLETIEDSKERLLDDLDNFKTQIAPLKSKLKDLELQLREKTSSCDRMRNDLRHTERRLEITNKALHKVENHLHLKGAAHPIVPSDTTKLPRLVLPCMECFAKNIPCDSNSRCQNCLVHGEKCLRWKCSQMHILRDGCQEFPCMLNHDQNGWLMLKQDQPQW</sequence>
<accession>A0A6A5VN93</accession>
<feature type="coiled-coil region" evidence="1">
    <location>
        <begin position="385"/>
        <end position="454"/>
    </location>
</feature>
<dbReference type="AlphaFoldDB" id="A0A6A5VN93"/>
<evidence type="ECO:0000256" key="2">
    <source>
        <dbReference type="SAM" id="MobiDB-lite"/>
    </source>
</evidence>
<organism evidence="3 4">
    <name type="scientific">Bimuria novae-zelandiae CBS 107.79</name>
    <dbReference type="NCBI Taxonomy" id="1447943"/>
    <lineage>
        <taxon>Eukaryota</taxon>
        <taxon>Fungi</taxon>
        <taxon>Dikarya</taxon>
        <taxon>Ascomycota</taxon>
        <taxon>Pezizomycotina</taxon>
        <taxon>Dothideomycetes</taxon>
        <taxon>Pleosporomycetidae</taxon>
        <taxon>Pleosporales</taxon>
        <taxon>Massarineae</taxon>
        <taxon>Didymosphaeriaceae</taxon>
        <taxon>Bimuria</taxon>
    </lineage>
</organism>
<dbReference type="Gene3D" id="1.20.5.170">
    <property type="match status" value="1"/>
</dbReference>
<reference evidence="3" key="1">
    <citation type="journal article" date="2020" name="Stud. Mycol.">
        <title>101 Dothideomycetes genomes: a test case for predicting lifestyles and emergence of pathogens.</title>
        <authorList>
            <person name="Haridas S."/>
            <person name="Albert R."/>
            <person name="Binder M."/>
            <person name="Bloem J."/>
            <person name="Labutti K."/>
            <person name="Salamov A."/>
            <person name="Andreopoulos B."/>
            <person name="Baker S."/>
            <person name="Barry K."/>
            <person name="Bills G."/>
            <person name="Bluhm B."/>
            <person name="Cannon C."/>
            <person name="Castanera R."/>
            <person name="Culley D."/>
            <person name="Daum C."/>
            <person name="Ezra D."/>
            <person name="Gonzalez J."/>
            <person name="Henrissat B."/>
            <person name="Kuo A."/>
            <person name="Liang C."/>
            <person name="Lipzen A."/>
            <person name="Lutzoni F."/>
            <person name="Magnuson J."/>
            <person name="Mondo S."/>
            <person name="Nolan M."/>
            <person name="Ohm R."/>
            <person name="Pangilinan J."/>
            <person name="Park H.-J."/>
            <person name="Ramirez L."/>
            <person name="Alfaro M."/>
            <person name="Sun H."/>
            <person name="Tritt A."/>
            <person name="Yoshinaga Y."/>
            <person name="Zwiers L.-H."/>
            <person name="Turgeon B."/>
            <person name="Goodwin S."/>
            <person name="Spatafora J."/>
            <person name="Crous P."/>
            <person name="Grigoriev I."/>
        </authorList>
    </citation>
    <scope>NUCLEOTIDE SEQUENCE</scope>
    <source>
        <strain evidence="3">CBS 107.79</strain>
    </source>
</reference>